<name>A0ACA9PC18_9GLOM</name>
<dbReference type="Proteomes" id="UP000789920">
    <property type="component" value="Unassembled WGS sequence"/>
</dbReference>
<evidence type="ECO:0000313" key="1">
    <source>
        <dbReference type="EMBL" id="CAG8700493.1"/>
    </source>
</evidence>
<sequence>GSDNNNTSELRLDDMKYIIKICDQELTYEQVVLNKNKILANWFTTPTNAEKVINDKQKFLKKYKKKRFWCLLIFYCYGPGKTEKTGWFLELFHDIKYHNRENSIEEIKEKSKKINIGIEGEEIIIGDNIYWKVYIESIKCLERIIKEKDIIIQDTVNQYEKISENTVRQYEDRLNFYAIFFRQSFNCANEYYYMNFCSYDEVVNEFINNESFIFQTDVLNVISDINNSVNNDSNRFSEYDSNDSSYN</sequence>
<comment type="caution">
    <text evidence="1">The sequence shown here is derived from an EMBL/GenBank/DDBJ whole genome shotgun (WGS) entry which is preliminary data.</text>
</comment>
<organism evidence="1 2">
    <name type="scientific">Racocetra persica</name>
    <dbReference type="NCBI Taxonomy" id="160502"/>
    <lineage>
        <taxon>Eukaryota</taxon>
        <taxon>Fungi</taxon>
        <taxon>Fungi incertae sedis</taxon>
        <taxon>Mucoromycota</taxon>
        <taxon>Glomeromycotina</taxon>
        <taxon>Glomeromycetes</taxon>
        <taxon>Diversisporales</taxon>
        <taxon>Gigasporaceae</taxon>
        <taxon>Racocetra</taxon>
    </lineage>
</organism>
<dbReference type="EMBL" id="CAJVQC010019340">
    <property type="protein sequence ID" value="CAG8700493.1"/>
    <property type="molecule type" value="Genomic_DNA"/>
</dbReference>
<feature type="non-terminal residue" evidence="1">
    <location>
        <position position="247"/>
    </location>
</feature>
<gene>
    <name evidence="1" type="ORF">RPERSI_LOCUS10001</name>
</gene>
<accession>A0ACA9PC18</accession>
<feature type="non-terminal residue" evidence="1">
    <location>
        <position position="1"/>
    </location>
</feature>
<keyword evidence="2" id="KW-1185">Reference proteome</keyword>
<evidence type="ECO:0000313" key="2">
    <source>
        <dbReference type="Proteomes" id="UP000789920"/>
    </source>
</evidence>
<proteinExistence type="predicted"/>
<reference evidence="1" key="1">
    <citation type="submission" date="2021-06" db="EMBL/GenBank/DDBJ databases">
        <authorList>
            <person name="Kallberg Y."/>
            <person name="Tangrot J."/>
            <person name="Rosling A."/>
        </authorList>
    </citation>
    <scope>NUCLEOTIDE SEQUENCE</scope>
    <source>
        <strain evidence="1">MA461A</strain>
    </source>
</reference>
<protein>
    <submittedName>
        <fullName evidence="1">28601_t:CDS:1</fullName>
    </submittedName>
</protein>